<dbReference type="EMBL" id="BART01009325">
    <property type="protein sequence ID" value="GAG66594.1"/>
    <property type="molecule type" value="Genomic_DNA"/>
</dbReference>
<protein>
    <submittedName>
        <fullName evidence="1">Uncharacterized protein</fullName>
    </submittedName>
</protein>
<reference evidence="1" key="1">
    <citation type="journal article" date="2014" name="Front. Microbiol.">
        <title>High frequency of phylogenetically diverse reductive dehalogenase-homologous genes in deep subseafloor sedimentary metagenomes.</title>
        <authorList>
            <person name="Kawai M."/>
            <person name="Futagami T."/>
            <person name="Toyoda A."/>
            <person name="Takaki Y."/>
            <person name="Nishi S."/>
            <person name="Hori S."/>
            <person name="Arai W."/>
            <person name="Tsubouchi T."/>
            <person name="Morono Y."/>
            <person name="Uchiyama I."/>
            <person name="Ito T."/>
            <person name="Fujiyama A."/>
            <person name="Inagaki F."/>
            <person name="Takami H."/>
        </authorList>
    </citation>
    <scope>NUCLEOTIDE SEQUENCE</scope>
    <source>
        <strain evidence="1">Expedition CK06-06</strain>
    </source>
</reference>
<sequence>KNLNSCTFFIVEETHFLIGKSNLEREEIGKTPNRKKYLSSV</sequence>
<gene>
    <name evidence="1" type="ORF">S01H4_20697</name>
</gene>
<name>X0ZBL9_9ZZZZ</name>
<evidence type="ECO:0000313" key="1">
    <source>
        <dbReference type="EMBL" id="GAG66594.1"/>
    </source>
</evidence>
<proteinExistence type="predicted"/>
<organism evidence="1">
    <name type="scientific">marine sediment metagenome</name>
    <dbReference type="NCBI Taxonomy" id="412755"/>
    <lineage>
        <taxon>unclassified sequences</taxon>
        <taxon>metagenomes</taxon>
        <taxon>ecological metagenomes</taxon>
    </lineage>
</organism>
<comment type="caution">
    <text evidence="1">The sequence shown here is derived from an EMBL/GenBank/DDBJ whole genome shotgun (WGS) entry which is preliminary data.</text>
</comment>
<dbReference type="AlphaFoldDB" id="X0ZBL9"/>
<accession>X0ZBL9</accession>
<feature type="non-terminal residue" evidence="1">
    <location>
        <position position="1"/>
    </location>
</feature>